<dbReference type="InterPro" id="IPR008928">
    <property type="entry name" value="6-hairpin_glycosidase_sf"/>
</dbReference>
<dbReference type="SUPFAM" id="SSF48208">
    <property type="entry name" value="Six-hairpin glycosidases"/>
    <property type="match status" value="1"/>
</dbReference>
<protein>
    <recommendedName>
        <fullName evidence="2">F5/8 type C domain-containing protein</fullName>
    </recommendedName>
</protein>
<accession>A0ABQ2EFL8</accession>
<evidence type="ECO:0000313" key="3">
    <source>
        <dbReference type="EMBL" id="GGK04702.1"/>
    </source>
</evidence>
<dbReference type="Proteomes" id="UP000599009">
    <property type="component" value="Unassembled WGS sequence"/>
</dbReference>
<evidence type="ECO:0000256" key="1">
    <source>
        <dbReference type="SAM" id="SignalP"/>
    </source>
</evidence>
<dbReference type="InterPro" id="IPR012341">
    <property type="entry name" value="6hp_glycosidase-like_sf"/>
</dbReference>
<name>A0ABQ2EFL8_9GAMM</name>
<dbReference type="InterPro" id="IPR008979">
    <property type="entry name" value="Galactose-bd-like_sf"/>
</dbReference>
<dbReference type="SUPFAM" id="SSF49785">
    <property type="entry name" value="Galactose-binding domain-like"/>
    <property type="match status" value="2"/>
</dbReference>
<keyword evidence="4" id="KW-1185">Reference proteome</keyword>
<dbReference type="Pfam" id="PF00754">
    <property type="entry name" value="F5_F8_type_C"/>
    <property type="match status" value="1"/>
</dbReference>
<feature type="signal peptide" evidence="1">
    <location>
        <begin position="1"/>
        <end position="42"/>
    </location>
</feature>
<dbReference type="InterPro" id="IPR000421">
    <property type="entry name" value="FA58C"/>
</dbReference>
<comment type="caution">
    <text evidence="3">The sequence shown here is derived from an EMBL/GenBank/DDBJ whole genome shotgun (WGS) entry which is preliminary data.</text>
</comment>
<reference evidence="4" key="1">
    <citation type="journal article" date="2019" name="Int. J. Syst. Evol. Microbiol.">
        <title>The Global Catalogue of Microorganisms (GCM) 10K type strain sequencing project: providing services to taxonomists for standard genome sequencing and annotation.</title>
        <authorList>
            <consortium name="The Broad Institute Genomics Platform"/>
            <consortium name="The Broad Institute Genome Sequencing Center for Infectious Disease"/>
            <person name="Wu L."/>
            <person name="Ma J."/>
        </authorList>
    </citation>
    <scope>NUCLEOTIDE SEQUENCE [LARGE SCALE GENOMIC DNA]</scope>
    <source>
        <strain evidence="4">CGMCC 1.8985</strain>
    </source>
</reference>
<dbReference type="Gene3D" id="1.50.10.10">
    <property type="match status" value="1"/>
</dbReference>
<keyword evidence="1" id="KW-0732">Signal</keyword>
<dbReference type="EMBL" id="BMME01000001">
    <property type="protein sequence ID" value="GGK04702.1"/>
    <property type="molecule type" value="Genomic_DNA"/>
</dbReference>
<feature type="domain" description="F5/8 type C" evidence="2">
    <location>
        <begin position="194"/>
        <end position="332"/>
    </location>
</feature>
<dbReference type="PROSITE" id="PS51257">
    <property type="entry name" value="PROKAR_LIPOPROTEIN"/>
    <property type="match status" value="1"/>
</dbReference>
<gene>
    <name evidence="3" type="ORF">GCM10011394_12260</name>
</gene>
<organism evidence="3 4">
    <name type="scientific">Luteimonas terricola</name>
    <dbReference type="NCBI Taxonomy" id="645597"/>
    <lineage>
        <taxon>Bacteria</taxon>
        <taxon>Pseudomonadati</taxon>
        <taxon>Pseudomonadota</taxon>
        <taxon>Gammaproteobacteria</taxon>
        <taxon>Lysobacterales</taxon>
        <taxon>Lysobacteraceae</taxon>
        <taxon>Luteimonas</taxon>
    </lineage>
</organism>
<proteinExistence type="predicted"/>
<feature type="chain" id="PRO_5046692398" description="F5/8 type C domain-containing protein" evidence="1">
    <location>
        <begin position="43"/>
        <end position="1077"/>
    </location>
</feature>
<dbReference type="Gene3D" id="2.60.120.260">
    <property type="entry name" value="Galactose-binding domain-like"/>
    <property type="match status" value="1"/>
</dbReference>
<evidence type="ECO:0000259" key="2">
    <source>
        <dbReference type="PROSITE" id="PS50022"/>
    </source>
</evidence>
<dbReference type="PROSITE" id="PS50022">
    <property type="entry name" value="FA58C_3"/>
    <property type="match status" value="1"/>
</dbReference>
<evidence type="ECO:0000313" key="4">
    <source>
        <dbReference type="Proteomes" id="UP000599009"/>
    </source>
</evidence>
<sequence length="1077" mass="117128">MGFKETVRACGRGAGRRCRRARWAAAALLALSACLLTVPAVAQEAISTRLLDDFESPLAWSTVASDQVSASIRVAEGDEGRALCLDYDFNGVSGHAGIQRALPLDYPGNYRFDLRLRGDAPANDLQFKLVDATGDNVWWVNRTSVDPPARWTPVRHKARHIVKAWGPDPDPTLRTSATLEFVVYNRVGGQGSVCFDQLTFSELAPADDSPLTATGLATAGDAASAVDGDAATAWRAPAITGGQRLVLDLGSIREFGGLSLDWLPGAQASRYGVQLSDDGAGWRNVRAVNAGNGGRDWIALPESEARYVALDFIAGPGPEFALAEAAVKPLGFSAHPNDFVRAVAADLPRGRFPRGFSSEQPYWTIIGLDGGLQQGLIGEDGAVEVARGGFSIEPFVIADGGLVSWADGAPRQSLQDGYLPIPSVDWRHRDFSLRVTAFATGEPRNSQLVLRYRLANISGRAQELQLALATRPLQVNPPAQFLNTIGGVSRIEDIAVDGGMVSVAGLPRVFAKQIPQASFASAFDAGDVVQHLASGTLPSTTRVVDDPTGLASAAMVYRMRLGPGEVGSVEVMVPMTGGSAPARRWWDAEALQRQVAAQWRGKLDQVRLDLPPQGQALADSLRTALAHMLISRVGPRLQPGTRSYSRSWIRDGAMISEGLLRLGRADAVRDYVEWYAPFQFDDGKVPCCVDDRGSDPVPENDSHGELIFNIAEYWRYTGDDAFLERMWPHVLAAWEYMEVLALSERTEANRAIDPAFYGMMPASISHEGYSAKPMHSYWDNFWALRGYKDAVQVAEALGKAADAARMAASRDRFRADLMASLDAAAARHGIDYIPGAAELGDFDATSTTIALAPGGELAKLPADRLHNTFERYWREFVARGDGQREWDAYTPYEWRNVGAFVRLGWRERAWAATDWFMADRAPPTWNQWAEVVTPTPRKPFFLGDLPHAWVASDFVRSALDMFAHVRESDDSIVLAAGVPADWFGQGFGLRGLRTPGGALAYSFQRDDDVLVLEVEDGLELPPGGLVLPWPWNGDAPGATTIDGRPATWEEAELRILHVPARVEIERPARPVDPAPSG</sequence>